<accession>A0A858RAN6</accession>
<evidence type="ECO:0000259" key="1">
    <source>
        <dbReference type="Pfam" id="PF00188"/>
    </source>
</evidence>
<dbReference type="PANTHER" id="PTHR31157">
    <property type="entry name" value="SCP DOMAIN-CONTAINING PROTEIN"/>
    <property type="match status" value="1"/>
</dbReference>
<dbReference type="SUPFAM" id="SSF55797">
    <property type="entry name" value="PR-1-like"/>
    <property type="match status" value="1"/>
</dbReference>
<dbReference type="InterPro" id="IPR014044">
    <property type="entry name" value="CAP_dom"/>
</dbReference>
<dbReference type="PROSITE" id="PS51318">
    <property type="entry name" value="TAT"/>
    <property type="match status" value="1"/>
</dbReference>
<proteinExistence type="predicted"/>
<dbReference type="Pfam" id="PF00188">
    <property type="entry name" value="CAP"/>
    <property type="match status" value="1"/>
</dbReference>
<gene>
    <name evidence="2" type="ORF">HHL28_16930</name>
</gene>
<dbReference type="Proteomes" id="UP000501891">
    <property type="component" value="Chromosome"/>
</dbReference>
<feature type="domain" description="SCP" evidence="1">
    <location>
        <begin position="73"/>
        <end position="189"/>
    </location>
</feature>
<dbReference type="PANTHER" id="PTHR31157:SF1">
    <property type="entry name" value="SCP DOMAIN-CONTAINING PROTEIN"/>
    <property type="match status" value="1"/>
</dbReference>
<sequence length="282" mass="30043">MMRRRQVLAGLGGAVLSGLLPGMPVWAAPGDGVAAYRASFEAFRKELAADPDRAEVLSGVEAGALARTNFQRRREGVNAAPLKREEMLAWIARHYASAIAAGAPFDHHDREGRGPAERIALLHRRLVGASGENLFTANQFRRGNAMGAGRFAVDSLMESPGHRRNILDSRWTHCGMGAGVRGDEMVLVQLFSAHSALLARDLPTTLPPGAPLSLLADANPRPALVALVPLEEEPGLGDLSSPAEATAPTRPGLYRSHLAFVESSGKTRTSYFIHPGPAVQVG</sequence>
<dbReference type="AlphaFoldDB" id="A0A858RAN6"/>
<keyword evidence="3" id="KW-1185">Reference proteome</keyword>
<name>A0A858RAN6_9PROT</name>
<organism evidence="2 3">
    <name type="scientific">Aerophototrophica crusticola</name>
    <dbReference type="NCBI Taxonomy" id="1709002"/>
    <lineage>
        <taxon>Bacteria</taxon>
        <taxon>Pseudomonadati</taxon>
        <taxon>Pseudomonadota</taxon>
        <taxon>Alphaproteobacteria</taxon>
        <taxon>Rhodospirillales</taxon>
        <taxon>Rhodospirillaceae</taxon>
        <taxon>Aerophototrophica</taxon>
    </lineage>
</organism>
<dbReference type="KEGG" id="acru:HHL28_16930"/>
<reference evidence="2" key="1">
    <citation type="submission" date="2020-04" db="EMBL/GenBank/DDBJ databases">
        <title>A desert anoxygenic phototrophic bacterium fixes CO2 using RubisCO under aerobic conditions.</title>
        <authorList>
            <person name="Tang K."/>
        </authorList>
    </citation>
    <scope>NUCLEOTIDE SEQUENCE [LARGE SCALE GENOMIC DNA]</scope>
    <source>
        <strain evidence="2">MIMtkB3</strain>
    </source>
</reference>
<evidence type="ECO:0000313" key="2">
    <source>
        <dbReference type="EMBL" id="QJE74525.1"/>
    </source>
</evidence>
<evidence type="ECO:0000313" key="3">
    <source>
        <dbReference type="Proteomes" id="UP000501891"/>
    </source>
</evidence>
<protein>
    <submittedName>
        <fullName evidence="2">CAP domain-containing protein</fullName>
    </submittedName>
</protein>
<dbReference type="EMBL" id="CP051775">
    <property type="protein sequence ID" value="QJE74525.1"/>
    <property type="molecule type" value="Genomic_DNA"/>
</dbReference>
<dbReference type="Gene3D" id="3.40.33.10">
    <property type="entry name" value="CAP"/>
    <property type="match status" value="1"/>
</dbReference>
<dbReference type="InterPro" id="IPR035940">
    <property type="entry name" value="CAP_sf"/>
</dbReference>
<dbReference type="InterPro" id="IPR006311">
    <property type="entry name" value="TAT_signal"/>
</dbReference>
<dbReference type="CDD" id="cd05379">
    <property type="entry name" value="CAP_bacterial"/>
    <property type="match status" value="1"/>
</dbReference>